<dbReference type="InterPro" id="IPR010496">
    <property type="entry name" value="AL/BT2_dom"/>
</dbReference>
<dbReference type="EMBL" id="CP036433">
    <property type="protein sequence ID" value="QDU93312.1"/>
    <property type="molecule type" value="Genomic_DNA"/>
</dbReference>
<feature type="chain" id="PRO_5021900526" description="3-keto-alpha-glucoside-1,2-lyase/3-keto-2-hydroxy-glucal hydratase domain-containing protein" evidence="1">
    <location>
        <begin position="22"/>
        <end position="210"/>
    </location>
</feature>
<feature type="domain" description="3-keto-alpha-glucoside-1,2-lyase/3-keto-2-hydroxy-glucal hydratase" evidence="2">
    <location>
        <begin position="27"/>
        <end position="206"/>
    </location>
</feature>
<keyword evidence="4" id="KW-1185">Reference proteome</keyword>
<evidence type="ECO:0000256" key="1">
    <source>
        <dbReference type="SAM" id="SignalP"/>
    </source>
</evidence>
<dbReference type="Pfam" id="PF06439">
    <property type="entry name" value="3keto-disac_hyd"/>
    <property type="match status" value="1"/>
</dbReference>
<organism evidence="3 4">
    <name type="scientific">Lignipirellula cremea</name>
    <dbReference type="NCBI Taxonomy" id="2528010"/>
    <lineage>
        <taxon>Bacteria</taxon>
        <taxon>Pseudomonadati</taxon>
        <taxon>Planctomycetota</taxon>
        <taxon>Planctomycetia</taxon>
        <taxon>Pirellulales</taxon>
        <taxon>Pirellulaceae</taxon>
        <taxon>Lignipirellula</taxon>
    </lineage>
</organism>
<dbReference type="GO" id="GO:0016787">
    <property type="term" value="F:hydrolase activity"/>
    <property type="evidence" value="ECO:0007669"/>
    <property type="project" value="InterPro"/>
</dbReference>
<dbReference type="KEGG" id="lcre:Pla8534_10920"/>
<accession>A0A518DN97</accession>
<feature type="signal peptide" evidence="1">
    <location>
        <begin position="1"/>
        <end position="21"/>
    </location>
</feature>
<dbReference type="AlphaFoldDB" id="A0A518DN97"/>
<dbReference type="OrthoDB" id="242352at2"/>
<gene>
    <name evidence="3" type="ORF">Pla8534_10920</name>
</gene>
<evidence type="ECO:0000259" key="2">
    <source>
        <dbReference type="Pfam" id="PF06439"/>
    </source>
</evidence>
<name>A0A518DN97_9BACT</name>
<sequence precursor="true">MKRVAAGALLAVLVLTVAARAAETEKGFTQLFDGKTFTGWKANEAADSWKIEDGALVCEGPRSHLFYTGDLAPFKNFELKVDVMTTPGSNAGIYFHSQYQESGWPKHGYEAQVNNTHGDPKKTGSLYAVMNVMEAPAKDNEWFTEEIIVQGKRIIIKVNGKTLVDFTEEADRKPGSDFTRILSEGTFALQAHDPKSKVLFKNIRVKKLAD</sequence>
<dbReference type="Proteomes" id="UP000317648">
    <property type="component" value="Chromosome"/>
</dbReference>
<evidence type="ECO:0000313" key="3">
    <source>
        <dbReference type="EMBL" id="QDU93312.1"/>
    </source>
</evidence>
<dbReference type="RefSeq" id="WP_145050011.1">
    <property type="nucleotide sequence ID" value="NZ_CP036433.1"/>
</dbReference>
<reference evidence="3 4" key="1">
    <citation type="submission" date="2019-02" db="EMBL/GenBank/DDBJ databases">
        <title>Deep-cultivation of Planctomycetes and their phenomic and genomic characterization uncovers novel biology.</title>
        <authorList>
            <person name="Wiegand S."/>
            <person name="Jogler M."/>
            <person name="Boedeker C."/>
            <person name="Pinto D."/>
            <person name="Vollmers J."/>
            <person name="Rivas-Marin E."/>
            <person name="Kohn T."/>
            <person name="Peeters S.H."/>
            <person name="Heuer A."/>
            <person name="Rast P."/>
            <person name="Oberbeckmann S."/>
            <person name="Bunk B."/>
            <person name="Jeske O."/>
            <person name="Meyerdierks A."/>
            <person name="Storesund J.E."/>
            <person name="Kallscheuer N."/>
            <person name="Luecker S."/>
            <person name="Lage O.M."/>
            <person name="Pohl T."/>
            <person name="Merkel B.J."/>
            <person name="Hornburger P."/>
            <person name="Mueller R.-W."/>
            <person name="Bruemmer F."/>
            <person name="Labrenz M."/>
            <person name="Spormann A.M."/>
            <person name="Op den Camp H."/>
            <person name="Overmann J."/>
            <person name="Amann R."/>
            <person name="Jetten M.S.M."/>
            <person name="Mascher T."/>
            <person name="Medema M.H."/>
            <person name="Devos D.P."/>
            <person name="Kaster A.-K."/>
            <person name="Ovreas L."/>
            <person name="Rohde M."/>
            <person name="Galperin M.Y."/>
            <person name="Jogler C."/>
        </authorList>
    </citation>
    <scope>NUCLEOTIDE SEQUENCE [LARGE SCALE GENOMIC DNA]</scope>
    <source>
        <strain evidence="3 4">Pla85_3_4</strain>
    </source>
</reference>
<protein>
    <recommendedName>
        <fullName evidence="2">3-keto-alpha-glucoside-1,2-lyase/3-keto-2-hydroxy-glucal hydratase domain-containing protein</fullName>
    </recommendedName>
</protein>
<proteinExistence type="predicted"/>
<keyword evidence="1" id="KW-0732">Signal</keyword>
<dbReference type="Gene3D" id="2.60.120.560">
    <property type="entry name" value="Exo-inulinase, domain 1"/>
    <property type="match status" value="1"/>
</dbReference>
<evidence type="ECO:0000313" key="4">
    <source>
        <dbReference type="Proteomes" id="UP000317648"/>
    </source>
</evidence>